<reference evidence="1" key="1">
    <citation type="submission" date="2023-11" db="EMBL/GenBank/DDBJ databases">
        <authorList>
            <person name="Poullet M."/>
        </authorList>
    </citation>
    <scope>NUCLEOTIDE SEQUENCE</scope>
    <source>
        <strain evidence="1">E1834</strain>
    </source>
</reference>
<gene>
    <name evidence="1" type="ORF">MENTE1834_LOCUS39597</name>
</gene>
<sequence length="133" mass="15734">MDLPIKVPNHYTSTLILNKGAHTLMAYGALSRPYNVSVTAHYYSRHRIRLRYPYLQCVVEKFPRRCEDRYYPLELLELVDDKEEDYIGFPIVNNDKPLYVDVSEKLRINKANSDSDKNDEPLEFDMLDEMEGW</sequence>
<organism evidence="1 2">
    <name type="scientific">Meloidogyne enterolobii</name>
    <name type="common">Root-knot nematode worm</name>
    <name type="synonym">Meloidogyne mayaguensis</name>
    <dbReference type="NCBI Taxonomy" id="390850"/>
    <lineage>
        <taxon>Eukaryota</taxon>
        <taxon>Metazoa</taxon>
        <taxon>Ecdysozoa</taxon>
        <taxon>Nematoda</taxon>
        <taxon>Chromadorea</taxon>
        <taxon>Rhabditida</taxon>
        <taxon>Tylenchina</taxon>
        <taxon>Tylenchomorpha</taxon>
        <taxon>Tylenchoidea</taxon>
        <taxon>Meloidogynidae</taxon>
        <taxon>Meloidogyninae</taxon>
        <taxon>Meloidogyne</taxon>
    </lineage>
</organism>
<evidence type="ECO:0000313" key="2">
    <source>
        <dbReference type="Proteomes" id="UP001497535"/>
    </source>
</evidence>
<name>A0ACB1AL43_MELEN</name>
<evidence type="ECO:0000313" key="1">
    <source>
        <dbReference type="EMBL" id="CAK5091736.1"/>
    </source>
</evidence>
<proteinExistence type="predicted"/>
<dbReference type="Proteomes" id="UP001497535">
    <property type="component" value="Unassembled WGS sequence"/>
</dbReference>
<keyword evidence="2" id="KW-1185">Reference proteome</keyword>
<comment type="caution">
    <text evidence="1">The sequence shown here is derived from an EMBL/GenBank/DDBJ whole genome shotgun (WGS) entry which is preliminary data.</text>
</comment>
<dbReference type="EMBL" id="CAVMJV010000090">
    <property type="protein sequence ID" value="CAK5091736.1"/>
    <property type="molecule type" value="Genomic_DNA"/>
</dbReference>
<accession>A0ACB1AL43</accession>
<protein>
    <submittedName>
        <fullName evidence="1">Uncharacterized protein</fullName>
    </submittedName>
</protein>